<comment type="caution">
    <text evidence="1">The sequence shown here is derived from an EMBL/GenBank/DDBJ whole genome shotgun (WGS) entry which is preliminary data.</text>
</comment>
<name>A0A9Q3I423_9BASI</name>
<evidence type="ECO:0000313" key="2">
    <source>
        <dbReference type="Proteomes" id="UP000765509"/>
    </source>
</evidence>
<sequence length="118" mass="13882">MQPKCSRCKWHSLPHRWPSHHTIKPPVRFPLHMNVLCRNHIERRTDPVIFRETDQTLPNGLWASTECFAFPSTPNYQLTIAPLCWKIDLRKRTGQSCTSLMPQFCPIMPYALESSWHV</sequence>
<protein>
    <submittedName>
        <fullName evidence="1">Uncharacterized protein</fullName>
    </submittedName>
</protein>
<accession>A0A9Q3I423</accession>
<organism evidence="1 2">
    <name type="scientific">Austropuccinia psidii MF-1</name>
    <dbReference type="NCBI Taxonomy" id="1389203"/>
    <lineage>
        <taxon>Eukaryota</taxon>
        <taxon>Fungi</taxon>
        <taxon>Dikarya</taxon>
        <taxon>Basidiomycota</taxon>
        <taxon>Pucciniomycotina</taxon>
        <taxon>Pucciniomycetes</taxon>
        <taxon>Pucciniales</taxon>
        <taxon>Sphaerophragmiaceae</taxon>
        <taxon>Austropuccinia</taxon>
    </lineage>
</organism>
<dbReference type="EMBL" id="AVOT02034700">
    <property type="protein sequence ID" value="MBW0528881.1"/>
    <property type="molecule type" value="Genomic_DNA"/>
</dbReference>
<evidence type="ECO:0000313" key="1">
    <source>
        <dbReference type="EMBL" id="MBW0528881.1"/>
    </source>
</evidence>
<reference evidence="1" key="1">
    <citation type="submission" date="2021-03" db="EMBL/GenBank/DDBJ databases">
        <title>Draft genome sequence of rust myrtle Austropuccinia psidii MF-1, a brazilian biotype.</title>
        <authorList>
            <person name="Quecine M.C."/>
            <person name="Pachon D.M.R."/>
            <person name="Bonatelli M.L."/>
            <person name="Correr F.H."/>
            <person name="Franceschini L.M."/>
            <person name="Leite T.F."/>
            <person name="Margarido G.R.A."/>
            <person name="Almeida C.A."/>
            <person name="Ferrarezi J.A."/>
            <person name="Labate C.A."/>
        </authorList>
    </citation>
    <scope>NUCLEOTIDE SEQUENCE</scope>
    <source>
        <strain evidence="1">MF-1</strain>
    </source>
</reference>
<gene>
    <name evidence="1" type="ORF">O181_068596</name>
</gene>
<keyword evidence="2" id="KW-1185">Reference proteome</keyword>
<dbReference type="AlphaFoldDB" id="A0A9Q3I423"/>
<proteinExistence type="predicted"/>
<dbReference type="Proteomes" id="UP000765509">
    <property type="component" value="Unassembled WGS sequence"/>
</dbReference>